<evidence type="ECO:0000313" key="2">
    <source>
        <dbReference type="WBParaSite" id="RSKR_0001057600.1"/>
    </source>
</evidence>
<protein>
    <submittedName>
        <fullName evidence="2">Pathogenesis-related protein 5-like</fullName>
    </submittedName>
</protein>
<name>A0AC35UE24_9BILA</name>
<organism evidence="1 2">
    <name type="scientific">Rhabditophanes sp. KR3021</name>
    <dbReference type="NCBI Taxonomy" id="114890"/>
    <lineage>
        <taxon>Eukaryota</taxon>
        <taxon>Metazoa</taxon>
        <taxon>Ecdysozoa</taxon>
        <taxon>Nematoda</taxon>
        <taxon>Chromadorea</taxon>
        <taxon>Rhabditida</taxon>
        <taxon>Tylenchina</taxon>
        <taxon>Panagrolaimomorpha</taxon>
        <taxon>Strongyloidoidea</taxon>
        <taxon>Alloionematidae</taxon>
        <taxon>Rhabditophanes</taxon>
    </lineage>
</organism>
<proteinExistence type="predicted"/>
<dbReference type="WBParaSite" id="RSKR_0001057600.1">
    <property type="protein sequence ID" value="RSKR_0001057600.1"/>
    <property type="gene ID" value="RSKR_0001057600"/>
</dbReference>
<evidence type="ECO:0000313" key="1">
    <source>
        <dbReference type="Proteomes" id="UP000095286"/>
    </source>
</evidence>
<sequence length="247" mass="26715">MNFFVLCLSAIVLGVSSVQIVIVNRCLQTIWPGIQGSTLPENGGFQLNAGQTRTTNVPNQWSGKIWARTGCNNNMSYCETGFCGNNVQCLGSGGSPPTSLAEFTLGGFGNQDYYDVSLTDGYNRQVTIQPIIGSYSSSGGQYECKEAGECQSNILLNCSQPLRLLNSKGVTVGCHSACTKFNTDQYCCCGAFSIPESCMPSNWPVNSATSFKEQCPTAYSYEFDDQLGSFFCKGINGRSANYRVTFC</sequence>
<dbReference type="Proteomes" id="UP000095286">
    <property type="component" value="Unplaced"/>
</dbReference>
<reference evidence="2" key="1">
    <citation type="submission" date="2016-11" db="UniProtKB">
        <authorList>
            <consortium name="WormBaseParasite"/>
        </authorList>
    </citation>
    <scope>IDENTIFICATION</scope>
    <source>
        <strain evidence="2">KR3021</strain>
    </source>
</reference>
<accession>A0AC35UE24</accession>